<keyword evidence="1" id="KW-1133">Transmembrane helix</keyword>
<keyword evidence="1" id="KW-0472">Membrane</keyword>
<organism evidence="2 3">
    <name type="scientific">Didymella exigua CBS 183.55</name>
    <dbReference type="NCBI Taxonomy" id="1150837"/>
    <lineage>
        <taxon>Eukaryota</taxon>
        <taxon>Fungi</taxon>
        <taxon>Dikarya</taxon>
        <taxon>Ascomycota</taxon>
        <taxon>Pezizomycotina</taxon>
        <taxon>Dothideomycetes</taxon>
        <taxon>Pleosporomycetidae</taxon>
        <taxon>Pleosporales</taxon>
        <taxon>Pleosporineae</taxon>
        <taxon>Didymellaceae</taxon>
        <taxon>Didymella</taxon>
    </lineage>
</organism>
<evidence type="ECO:0000256" key="1">
    <source>
        <dbReference type="SAM" id="Phobius"/>
    </source>
</evidence>
<protein>
    <submittedName>
        <fullName evidence="2">Uncharacterized protein</fullName>
    </submittedName>
</protein>
<name>A0A6A5RTN9_9PLEO</name>
<feature type="transmembrane region" description="Helical" evidence="1">
    <location>
        <begin position="293"/>
        <end position="314"/>
    </location>
</feature>
<dbReference type="Proteomes" id="UP000800082">
    <property type="component" value="Unassembled WGS sequence"/>
</dbReference>
<reference evidence="2" key="1">
    <citation type="journal article" date="2020" name="Stud. Mycol.">
        <title>101 Dothideomycetes genomes: a test case for predicting lifestyles and emergence of pathogens.</title>
        <authorList>
            <person name="Haridas S."/>
            <person name="Albert R."/>
            <person name="Binder M."/>
            <person name="Bloem J."/>
            <person name="Labutti K."/>
            <person name="Salamov A."/>
            <person name="Andreopoulos B."/>
            <person name="Baker S."/>
            <person name="Barry K."/>
            <person name="Bills G."/>
            <person name="Bluhm B."/>
            <person name="Cannon C."/>
            <person name="Castanera R."/>
            <person name="Culley D."/>
            <person name="Daum C."/>
            <person name="Ezra D."/>
            <person name="Gonzalez J."/>
            <person name="Henrissat B."/>
            <person name="Kuo A."/>
            <person name="Liang C."/>
            <person name="Lipzen A."/>
            <person name="Lutzoni F."/>
            <person name="Magnuson J."/>
            <person name="Mondo S."/>
            <person name="Nolan M."/>
            <person name="Ohm R."/>
            <person name="Pangilinan J."/>
            <person name="Park H.-J."/>
            <person name="Ramirez L."/>
            <person name="Alfaro M."/>
            <person name="Sun H."/>
            <person name="Tritt A."/>
            <person name="Yoshinaga Y."/>
            <person name="Zwiers L.-H."/>
            <person name="Turgeon B."/>
            <person name="Goodwin S."/>
            <person name="Spatafora J."/>
            <person name="Crous P."/>
            <person name="Grigoriev I."/>
        </authorList>
    </citation>
    <scope>NUCLEOTIDE SEQUENCE</scope>
    <source>
        <strain evidence="2">CBS 183.55</strain>
    </source>
</reference>
<gene>
    <name evidence="2" type="ORF">M421DRAFT_342091</name>
</gene>
<accession>A0A6A5RTN9</accession>
<evidence type="ECO:0000313" key="2">
    <source>
        <dbReference type="EMBL" id="KAF1931212.1"/>
    </source>
</evidence>
<dbReference type="GeneID" id="54347131"/>
<feature type="transmembrane region" description="Helical" evidence="1">
    <location>
        <begin position="44"/>
        <end position="63"/>
    </location>
</feature>
<proteinExistence type="predicted"/>
<dbReference type="AlphaFoldDB" id="A0A6A5RTN9"/>
<dbReference type="EMBL" id="ML978961">
    <property type="protein sequence ID" value="KAF1931212.1"/>
    <property type="molecule type" value="Genomic_DNA"/>
</dbReference>
<keyword evidence="3" id="KW-1185">Reference proteome</keyword>
<keyword evidence="1" id="KW-0812">Transmembrane</keyword>
<evidence type="ECO:0000313" key="3">
    <source>
        <dbReference type="Proteomes" id="UP000800082"/>
    </source>
</evidence>
<feature type="transmembrane region" description="Helical" evidence="1">
    <location>
        <begin position="7"/>
        <end position="24"/>
    </location>
</feature>
<dbReference type="RefSeq" id="XP_033451460.1">
    <property type="nucleotide sequence ID" value="XM_033589484.1"/>
</dbReference>
<sequence length="317" mass="35621">MVSAKSIAIPMGAISILLSIWPVTTRHMQTSNDIKLDVARSGRLGSFRSGIVNIYSCMYCIYLDKRLSDWYDRFDSFTKRAWQVSFLISTHDILHLLTRQAQLRISPQVHQNQSVPTRPSTIARAPEDNSSRLVFEDFTNTTIHRRHHRPPDALHCLQSIDVHHDALRLDDFHHDAFLPDVRHHVPSMPTRVAQLAEDGGAHATLHHTAQYTVRAIVDVMLKTNVDVVRAGNVFEPIRLVVLRGLDTAGGLWTLTTTRGLRTVVHACPGVLTTDFFEFEITVRVLAGLRTRRWHARSAVLVVAPCLLTIGRTAIASA</sequence>